<dbReference type="EMBL" id="CAJVPY010042546">
    <property type="protein sequence ID" value="CAG8807430.1"/>
    <property type="molecule type" value="Genomic_DNA"/>
</dbReference>
<comment type="caution">
    <text evidence="1">The sequence shown here is derived from an EMBL/GenBank/DDBJ whole genome shotgun (WGS) entry which is preliminary data.</text>
</comment>
<dbReference type="AlphaFoldDB" id="A0A9N9K4L8"/>
<protein>
    <submittedName>
        <fullName evidence="1">9531_t:CDS:1</fullName>
    </submittedName>
</protein>
<accession>A0A9N9K4L8</accession>
<dbReference type="Proteomes" id="UP000789405">
    <property type="component" value="Unassembled WGS sequence"/>
</dbReference>
<gene>
    <name evidence="1" type="ORF">DERYTH_LOCUS24673</name>
</gene>
<organism evidence="1 2">
    <name type="scientific">Dentiscutata erythropus</name>
    <dbReference type="NCBI Taxonomy" id="1348616"/>
    <lineage>
        <taxon>Eukaryota</taxon>
        <taxon>Fungi</taxon>
        <taxon>Fungi incertae sedis</taxon>
        <taxon>Mucoromycota</taxon>
        <taxon>Glomeromycotina</taxon>
        <taxon>Glomeromycetes</taxon>
        <taxon>Diversisporales</taxon>
        <taxon>Gigasporaceae</taxon>
        <taxon>Dentiscutata</taxon>
    </lineage>
</organism>
<feature type="non-terminal residue" evidence="1">
    <location>
        <position position="1"/>
    </location>
</feature>
<evidence type="ECO:0000313" key="2">
    <source>
        <dbReference type="Proteomes" id="UP000789405"/>
    </source>
</evidence>
<proteinExistence type="predicted"/>
<reference evidence="1" key="1">
    <citation type="submission" date="2021-06" db="EMBL/GenBank/DDBJ databases">
        <authorList>
            <person name="Kallberg Y."/>
            <person name="Tangrot J."/>
            <person name="Rosling A."/>
        </authorList>
    </citation>
    <scope>NUCLEOTIDE SEQUENCE</scope>
    <source>
        <strain evidence="1">MA453B</strain>
    </source>
</reference>
<name>A0A9N9K4L8_9GLOM</name>
<keyword evidence="2" id="KW-1185">Reference proteome</keyword>
<evidence type="ECO:0000313" key="1">
    <source>
        <dbReference type="EMBL" id="CAG8807430.1"/>
    </source>
</evidence>
<sequence length="51" mass="5770">RVESSEFNLTLTDELYLFSSLDLISAQWMGSFGKNLRENSTLFLATLILAL</sequence>